<reference evidence="1 2" key="1">
    <citation type="journal article" date="2015" name="Nature">
        <title>rRNA introns, odd ribosomes, and small enigmatic genomes across a large radiation of phyla.</title>
        <authorList>
            <person name="Brown C.T."/>
            <person name="Hug L.A."/>
            <person name="Thomas B.C."/>
            <person name="Sharon I."/>
            <person name="Castelle C.J."/>
            <person name="Singh A."/>
            <person name="Wilkins M.J."/>
            <person name="Williams K.H."/>
            <person name="Banfield J.F."/>
        </authorList>
    </citation>
    <scope>NUCLEOTIDE SEQUENCE [LARGE SCALE GENOMIC DNA]</scope>
</reference>
<accession>A0A0G0ZK05</accession>
<dbReference type="Proteomes" id="UP000034380">
    <property type="component" value="Unassembled WGS sequence"/>
</dbReference>
<sequence>MATRTTRLTIYELQRAIIDLIASAKNSEPGDGIGGRPILLSMLVEKLKEQGIEFHDNQEELTVHLNLLLSRGFIKIESFCYDDINNQHTVWIKVVNDYAFL</sequence>
<evidence type="ECO:0000313" key="2">
    <source>
        <dbReference type="Proteomes" id="UP000034380"/>
    </source>
</evidence>
<protein>
    <submittedName>
        <fullName evidence="1">Uncharacterized protein</fullName>
    </submittedName>
</protein>
<evidence type="ECO:0000313" key="1">
    <source>
        <dbReference type="EMBL" id="KKS13293.1"/>
    </source>
</evidence>
<organism evidence="1 2">
    <name type="scientific">Candidatus Yanofskybacteria bacterium GW2011_GWA1_41_6</name>
    <dbReference type="NCBI Taxonomy" id="1619020"/>
    <lineage>
        <taxon>Bacteria</taxon>
        <taxon>Candidatus Yanofskyibacteriota</taxon>
    </lineage>
</organism>
<gene>
    <name evidence="1" type="ORF">UU70_C0019G0002</name>
</gene>
<proteinExistence type="predicted"/>
<dbReference type="AlphaFoldDB" id="A0A0G0ZK05"/>
<comment type="caution">
    <text evidence="1">The sequence shown here is derived from an EMBL/GenBank/DDBJ whole genome shotgun (WGS) entry which is preliminary data.</text>
</comment>
<dbReference type="EMBL" id="LCBQ01000019">
    <property type="protein sequence ID" value="KKS13293.1"/>
    <property type="molecule type" value="Genomic_DNA"/>
</dbReference>
<name>A0A0G0ZK05_9BACT</name>